<dbReference type="SMART" id="SM00176">
    <property type="entry name" value="RAN"/>
    <property type="match status" value="1"/>
</dbReference>
<dbReference type="PROSITE" id="PS51421">
    <property type="entry name" value="RAS"/>
    <property type="match status" value="1"/>
</dbReference>
<dbReference type="InterPro" id="IPR005225">
    <property type="entry name" value="Small_GTP-bd"/>
</dbReference>
<dbReference type="Pfam" id="PF00071">
    <property type="entry name" value="Ras"/>
    <property type="match status" value="1"/>
</dbReference>
<evidence type="ECO:0000313" key="3">
    <source>
        <dbReference type="Proteomes" id="UP001470230"/>
    </source>
</evidence>
<dbReference type="SMART" id="SM00173">
    <property type="entry name" value="RAS"/>
    <property type="match status" value="1"/>
</dbReference>
<dbReference type="NCBIfam" id="TIGR00231">
    <property type="entry name" value="small_GTP"/>
    <property type="match status" value="1"/>
</dbReference>
<dbReference type="SMART" id="SM00174">
    <property type="entry name" value="RHO"/>
    <property type="match status" value="1"/>
</dbReference>
<accession>A0ABR2JF95</accession>
<dbReference type="Gene3D" id="3.40.50.300">
    <property type="entry name" value="P-loop containing nucleotide triphosphate hydrolases"/>
    <property type="match status" value="1"/>
</dbReference>
<dbReference type="SMART" id="SM00175">
    <property type="entry name" value="RAB"/>
    <property type="match status" value="1"/>
</dbReference>
<comment type="similarity">
    <text evidence="1">Belongs to the small GTPase superfamily. Rab family.</text>
</comment>
<dbReference type="Proteomes" id="UP001470230">
    <property type="component" value="Unassembled WGS sequence"/>
</dbReference>
<organism evidence="2 3">
    <name type="scientific">Tritrichomonas musculus</name>
    <dbReference type="NCBI Taxonomy" id="1915356"/>
    <lineage>
        <taxon>Eukaryota</taxon>
        <taxon>Metamonada</taxon>
        <taxon>Parabasalia</taxon>
        <taxon>Tritrichomonadida</taxon>
        <taxon>Tritrichomonadidae</taxon>
        <taxon>Tritrichomonas</taxon>
    </lineage>
</organism>
<dbReference type="InterPro" id="IPR050209">
    <property type="entry name" value="Rab_GTPases_membrane_traffic"/>
</dbReference>
<protein>
    <submittedName>
        <fullName evidence="2">Ras- protein Rab-4A</fullName>
    </submittedName>
</protein>
<dbReference type="PROSITE" id="PS51420">
    <property type="entry name" value="RHO"/>
    <property type="match status" value="1"/>
</dbReference>
<dbReference type="InterPro" id="IPR027417">
    <property type="entry name" value="P-loop_NTPase"/>
</dbReference>
<sequence length="210" mass="23635">MIGRKFDYSLKIIAVGDSGVGKTSFLARFVRDMFDDEIPSTLGVEFMSKIIETEKHRIQLQLWDTAGQELFRSVTRGYYRGSVGALLLFDLSKPDSFDSINTWLNDVREIARPECVIALIGNKLDLCPPDRQSENENGDFVSTETAKNFAQQNSMLYYEVSAKTGQNVQTAFDGLVEAIEKNIDSGVYELESASDQIDFKNEEDHSRSCC</sequence>
<evidence type="ECO:0000256" key="1">
    <source>
        <dbReference type="ARBA" id="ARBA00006270"/>
    </source>
</evidence>
<keyword evidence="3" id="KW-1185">Reference proteome</keyword>
<gene>
    <name evidence="2" type="ORF">M9Y10_005987</name>
</gene>
<dbReference type="SUPFAM" id="SSF52540">
    <property type="entry name" value="P-loop containing nucleoside triphosphate hydrolases"/>
    <property type="match status" value="1"/>
</dbReference>
<dbReference type="PROSITE" id="PS51419">
    <property type="entry name" value="RAB"/>
    <property type="match status" value="1"/>
</dbReference>
<dbReference type="EMBL" id="JAPFFF010000012">
    <property type="protein sequence ID" value="KAK8875812.1"/>
    <property type="molecule type" value="Genomic_DNA"/>
</dbReference>
<dbReference type="PRINTS" id="PR00449">
    <property type="entry name" value="RASTRNSFRMNG"/>
</dbReference>
<evidence type="ECO:0000313" key="2">
    <source>
        <dbReference type="EMBL" id="KAK8875812.1"/>
    </source>
</evidence>
<reference evidence="2 3" key="1">
    <citation type="submission" date="2024-04" db="EMBL/GenBank/DDBJ databases">
        <title>Tritrichomonas musculus Genome.</title>
        <authorList>
            <person name="Alves-Ferreira E."/>
            <person name="Grigg M."/>
            <person name="Lorenzi H."/>
            <person name="Galac M."/>
        </authorList>
    </citation>
    <scope>NUCLEOTIDE SEQUENCE [LARGE SCALE GENOMIC DNA]</scope>
    <source>
        <strain evidence="2 3">EAF2021</strain>
    </source>
</reference>
<name>A0ABR2JF95_9EUKA</name>
<dbReference type="InterPro" id="IPR001806">
    <property type="entry name" value="Small_GTPase"/>
</dbReference>
<proteinExistence type="inferred from homology"/>
<dbReference type="CDD" id="cd00154">
    <property type="entry name" value="Rab"/>
    <property type="match status" value="1"/>
</dbReference>
<comment type="caution">
    <text evidence="2">The sequence shown here is derived from an EMBL/GenBank/DDBJ whole genome shotgun (WGS) entry which is preliminary data.</text>
</comment>
<dbReference type="PANTHER" id="PTHR47979">
    <property type="entry name" value="DRAB11-RELATED"/>
    <property type="match status" value="1"/>
</dbReference>